<evidence type="ECO:0000256" key="3">
    <source>
        <dbReference type="ARBA" id="ARBA00022691"/>
    </source>
</evidence>
<dbReference type="EMBL" id="DS027688">
    <property type="protein sequence ID" value="EAW23381.1"/>
    <property type="molecule type" value="Genomic_DNA"/>
</dbReference>
<keyword evidence="2" id="KW-0808">Transferase</keyword>
<dbReference type="KEGG" id="nfi:NFIA_020890"/>
<dbReference type="OrthoDB" id="1535081at2759"/>
<dbReference type="Proteomes" id="UP000006702">
    <property type="component" value="Unassembled WGS sequence"/>
</dbReference>
<reference evidence="6" key="1">
    <citation type="journal article" date="2008" name="PLoS Genet.">
        <title>Genomic islands in the pathogenic filamentous fungus Aspergillus fumigatus.</title>
        <authorList>
            <person name="Fedorova N.D."/>
            <person name="Khaldi N."/>
            <person name="Joardar V.S."/>
            <person name="Maiti R."/>
            <person name="Amedeo P."/>
            <person name="Anderson M.J."/>
            <person name="Crabtree J."/>
            <person name="Silva J.C."/>
            <person name="Badger J.H."/>
            <person name="Albarraq A."/>
            <person name="Angiuoli S."/>
            <person name="Bussey H."/>
            <person name="Bowyer P."/>
            <person name="Cotty P.J."/>
            <person name="Dyer P.S."/>
            <person name="Egan A."/>
            <person name="Galens K."/>
            <person name="Fraser-Liggett C.M."/>
            <person name="Haas B.J."/>
            <person name="Inman J.M."/>
            <person name="Kent R."/>
            <person name="Lemieux S."/>
            <person name="Malavazi I."/>
            <person name="Orvis J."/>
            <person name="Roemer T."/>
            <person name="Ronning C.M."/>
            <person name="Sundaram J.P."/>
            <person name="Sutton G."/>
            <person name="Turner G."/>
            <person name="Venter J.C."/>
            <person name="White O.R."/>
            <person name="Whitty B.R."/>
            <person name="Youngman P."/>
            <person name="Wolfe K.H."/>
            <person name="Goldman G.H."/>
            <person name="Wortman J.R."/>
            <person name="Jiang B."/>
            <person name="Denning D.W."/>
            <person name="Nierman W.C."/>
        </authorList>
    </citation>
    <scope>NUCLEOTIDE SEQUENCE [LARGE SCALE GENOMIC DNA]</scope>
    <source>
        <strain evidence="6">ATCC 1020 / DSM 3700 / CBS 544.65 / FGSC A1164 / JCM 1740 / NRRL 181 / WB 181</strain>
    </source>
</reference>
<keyword evidence="3" id="KW-0949">S-adenosyl-L-methionine</keyword>
<dbReference type="VEuPathDB" id="FungiDB:NFIA_020890"/>
<dbReference type="InterPro" id="IPR016461">
    <property type="entry name" value="COMT-like"/>
</dbReference>
<dbReference type="GO" id="GO:0032259">
    <property type="term" value="P:methylation"/>
    <property type="evidence" value="ECO:0007669"/>
    <property type="project" value="UniProtKB-KW"/>
</dbReference>
<dbReference type="RefSeq" id="XP_001265278.1">
    <property type="nucleotide sequence ID" value="XM_001265277.1"/>
</dbReference>
<dbReference type="PROSITE" id="PS51683">
    <property type="entry name" value="SAM_OMT_II"/>
    <property type="match status" value="1"/>
</dbReference>
<keyword evidence="6" id="KW-1185">Reference proteome</keyword>
<dbReference type="GO" id="GO:0008171">
    <property type="term" value="F:O-methyltransferase activity"/>
    <property type="evidence" value="ECO:0007669"/>
    <property type="project" value="InterPro"/>
</dbReference>
<dbReference type="SUPFAM" id="SSF53335">
    <property type="entry name" value="S-adenosyl-L-methionine-dependent methyltransferases"/>
    <property type="match status" value="1"/>
</dbReference>
<evidence type="ECO:0000259" key="4">
    <source>
        <dbReference type="Pfam" id="PF00891"/>
    </source>
</evidence>
<dbReference type="InterPro" id="IPR001077">
    <property type="entry name" value="COMT_C"/>
</dbReference>
<organism evidence="5 6">
    <name type="scientific">Neosartorya fischeri (strain ATCC 1020 / DSM 3700 / CBS 544.65 / FGSC A1164 / JCM 1740 / NRRL 181 / WB 181)</name>
    <name type="common">Aspergillus fischerianus</name>
    <dbReference type="NCBI Taxonomy" id="331117"/>
    <lineage>
        <taxon>Eukaryota</taxon>
        <taxon>Fungi</taxon>
        <taxon>Dikarya</taxon>
        <taxon>Ascomycota</taxon>
        <taxon>Pezizomycotina</taxon>
        <taxon>Eurotiomycetes</taxon>
        <taxon>Eurotiomycetidae</taxon>
        <taxon>Eurotiales</taxon>
        <taxon>Aspergillaceae</taxon>
        <taxon>Aspergillus</taxon>
        <taxon>Aspergillus subgen. Fumigati</taxon>
    </lineage>
</organism>
<dbReference type="Pfam" id="PF00891">
    <property type="entry name" value="Methyltransf_2"/>
    <property type="match status" value="1"/>
</dbReference>
<evidence type="ECO:0000313" key="5">
    <source>
        <dbReference type="EMBL" id="EAW23381.1"/>
    </source>
</evidence>
<accession>A1D4N8</accession>
<gene>
    <name evidence="5" type="ORF">NFIA_020890</name>
</gene>
<feature type="domain" description="O-methyltransferase C-terminal" evidence="4">
    <location>
        <begin position="22"/>
        <end position="94"/>
    </location>
</feature>
<dbReference type="GO" id="GO:0044550">
    <property type="term" value="P:secondary metabolite biosynthetic process"/>
    <property type="evidence" value="ECO:0007669"/>
    <property type="project" value="UniProtKB-ARBA"/>
</dbReference>
<evidence type="ECO:0000256" key="2">
    <source>
        <dbReference type="ARBA" id="ARBA00022679"/>
    </source>
</evidence>
<dbReference type="GeneID" id="4592233"/>
<keyword evidence="1" id="KW-0489">Methyltransferase</keyword>
<dbReference type="Gene3D" id="3.40.50.150">
    <property type="entry name" value="Vaccinia Virus protein VP39"/>
    <property type="match status" value="1"/>
</dbReference>
<name>A1D4N8_NEOFI</name>
<sequence>MTLFVRRWGHNQPAKGAMAYGLDDRPDKQVVQILAKLREAMTQDSLLLIDQNLEFDSNVPLLPAVLDLSMLVSFAAAERPKTRFRALLNKAGFESVKARMPPGAVTDNVIGG</sequence>
<dbReference type="AlphaFoldDB" id="A1D4N8"/>
<evidence type="ECO:0000313" key="6">
    <source>
        <dbReference type="Proteomes" id="UP000006702"/>
    </source>
</evidence>
<evidence type="ECO:0000256" key="1">
    <source>
        <dbReference type="ARBA" id="ARBA00022603"/>
    </source>
</evidence>
<dbReference type="PANTHER" id="PTHR43712">
    <property type="entry name" value="PUTATIVE (AFU_ORTHOLOGUE AFUA_4G14580)-RELATED"/>
    <property type="match status" value="1"/>
</dbReference>
<proteinExistence type="predicted"/>
<protein>
    <recommendedName>
        <fullName evidence="4">O-methyltransferase C-terminal domain-containing protein</fullName>
    </recommendedName>
</protein>
<dbReference type="PANTHER" id="PTHR43712:SF11">
    <property type="entry name" value="O-METHYLTRANSFERASE (AFU_ORTHOLOGUE AFUA_2G17820)-RELATED"/>
    <property type="match status" value="1"/>
</dbReference>
<dbReference type="InterPro" id="IPR029063">
    <property type="entry name" value="SAM-dependent_MTases_sf"/>
</dbReference>
<dbReference type="HOGENOM" id="CLU_2146534_0_0_1"/>